<evidence type="ECO:0000256" key="1">
    <source>
        <dbReference type="ARBA" id="ARBA00006347"/>
    </source>
</evidence>
<evidence type="ECO:0000256" key="2">
    <source>
        <dbReference type="ARBA" id="ARBA00022729"/>
    </source>
</evidence>
<dbReference type="VEuPathDB" id="TrichDB:TVAG_199750"/>
<dbReference type="Proteomes" id="UP000001542">
    <property type="component" value="Unassembled WGS sequence"/>
</dbReference>
<keyword evidence="2" id="KW-0732">Signal</keyword>
<comment type="similarity">
    <text evidence="1">Belongs to the protein disulfide isomerase family.</text>
</comment>
<keyword evidence="3" id="KW-0812">Transmembrane</keyword>
<dbReference type="InParanoid" id="A2FPG6"/>
<dbReference type="Pfam" id="PF00085">
    <property type="entry name" value="Thioredoxin"/>
    <property type="match status" value="1"/>
</dbReference>
<feature type="transmembrane region" description="Helical" evidence="3">
    <location>
        <begin position="315"/>
        <end position="337"/>
    </location>
</feature>
<evidence type="ECO:0000313" key="6">
    <source>
        <dbReference type="Proteomes" id="UP000001542"/>
    </source>
</evidence>
<sequence>MNFINHLRKKQDIPLITIFTAEWCPHCKRLSPVFQKIADKYKDDQRITFSAIDCANEEDLCSKTDISSYPTFILGIHNITIALPYLNTKDRMNEAIKRIFAFNSYNFSKKPTTFPNYEFTLSQNDKNSRDIVDAVILASEVDFEQISINEKQTQYTIEPKVTANVDKGLTVENTDQFTPFFVKHFIEQNSLKIFDYWTFKSIQTLDKRVAILLTSDPRDYEKYRPFAHKYYNKFVFLNSAGVRHTEIPQKYWNISASDLPAFIIMDSKATYYSALRRINNTKKMAHYEGLLDRDVLVKNYFKIDQREFNKRPISIIKINIILILVAIVAAILIIEIYGRCDNSEPKKHQHKE</sequence>
<organism evidence="5 6">
    <name type="scientific">Trichomonas vaginalis (strain ATCC PRA-98 / G3)</name>
    <dbReference type="NCBI Taxonomy" id="412133"/>
    <lineage>
        <taxon>Eukaryota</taxon>
        <taxon>Metamonada</taxon>
        <taxon>Parabasalia</taxon>
        <taxon>Trichomonadida</taxon>
        <taxon>Trichomonadidae</taxon>
        <taxon>Trichomonas</taxon>
    </lineage>
</organism>
<dbReference type="SUPFAM" id="SSF52833">
    <property type="entry name" value="Thioredoxin-like"/>
    <property type="match status" value="1"/>
</dbReference>
<dbReference type="STRING" id="5722.A2FPG6"/>
<dbReference type="SMR" id="A2FPG6"/>
<feature type="domain" description="Thioredoxin" evidence="4">
    <location>
        <begin position="1"/>
        <end position="137"/>
    </location>
</feature>
<dbReference type="EMBL" id="DS113925">
    <property type="protein sequence ID" value="EAX93201.1"/>
    <property type="molecule type" value="Genomic_DNA"/>
</dbReference>
<dbReference type="GO" id="GO:0005783">
    <property type="term" value="C:endoplasmic reticulum"/>
    <property type="evidence" value="ECO:0000318"/>
    <property type="project" value="GO_Central"/>
</dbReference>
<dbReference type="GO" id="GO:0003756">
    <property type="term" value="F:protein disulfide isomerase activity"/>
    <property type="evidence" value="ECO:0000318"/>
    <property type="project" value="GO_Central"/>
</dbReference>
<name>A2FPG6_TRIV3</name>
<evidence type="ECO:0000259" key="4">
    <source>
        <dbReference type="PROSITE" id="PS51352"/>
    </source>
</evidence>
<reference evidence="5" key="2">
    <citation type="journal article" date="2007" name="Science">
        <title>Draft genome sequence of the sexually transmitted pathogen Trichomonas vaginalis.</title>
        <authorList>
            <person name="Carlton J.M."/>
            <person name="Hirt R.P."/>
            <person name="Silva J.C."/>
            <person name="Delcher A.L."/>
            <person name="Schatz M."/>
            <person name="Zhao Q."/>
            <person name="Wortman J.R."/>
            <person name="Bidwell S.L."/>
            <person name="Alsmark U.C.M."/>
            <person name="Besteiro S."/>
            <person name="Sicheritz-Ponten T."/>
            <person name="Noel C.J."/>
            <person name="Dacks J.B."/>
            <person name="Foster P.G."/>
            <person name="Simillion C."/>
            <person name="Van de Peer Y."/>
            <person name="Miranda-Saavedra D."/>
            <person name="Barton G.J."/>
            <person name="Westrop G.D."/>
            <person name="Mueller S."/>
            <person name="Dessi D."/>
            <person name="Fiori P.L."/>
            <person name="Ren Q."/>
            <person name="Paulsen I."/>
            <person name="Zhang H."/>
            <person name="Bastida-Corcuera F.D."/>
            <person name="Simoes-Barbosa A."/>
            <person name="Brown M.T."/>
            <person name="Hayes R.D."/>
            <person name="Mukherjee M."/>
            <person name="Okumura C.Y."/>
            <person name="Schneider R."/>
            <person name="Smith A.J."/>
            <person name="Vanacova S."/>
            <person name="Villalvazo M."/>
            <person name="Haas B.J."/>
            <person name="Pertea M."/>
            <person name="Feldblyum T.V."/>
            <person name="Utterback T.R."/>
            <person name="Shu C.L."/>
            <person name="Osoegawa K."/>
            <person name="de Jong P.J."/>
            <person name="Hrdy I."/>
            <person name="Horvathova L."/>
            <person name="Zubacova Z."/>
            <person name="Dolezal P."/>
            <person name="Malik S.B."/>
            <person name="Logsdon J.M. Jr."/>
            <person name="Henze K."/>
            <person name="Gupta A."/>
            <person name="Wang C.C."/>
            <person name="Dunne R.L."/>
            <person name="Upcroft J.A."/>
            <person name="Upcroft P."/>
            <person name="White O."/>
            <person name="Salzberg S.L."/>
            <person name="Tang P."/>
            <person name="Chiu C.-H."/>
            <person name="Lee Y.-S."/>
            <person name="Embley T.M."/>
            <person name="Coombs G.H."/>
            <person name="Mottram J.C."/>
            <person name="Tachezy J."/>
            <person name="Fraser-Liggett C.M."/>
            <person name="Johnson P.J."/>
        </authorList>
    </citation>
    <scope>NUCLEOTIDE SEQUENCE [LARGE SCALE GENOMIC DNA]</scope>
    <source>
        <strain evidence="5">G3</strain>
    </source>
</reference>
<dbReference type="eggNOG" id="KOG0191">
    <property type="taxonomic scope" value="Eukaryota"/>
</dbReference>
<proteinExistence type="inferred from homology"/>
<dbReference type="VEuPathDB" id="TrichDB:TVAGG3_0029560"/>
<dbReference type="PANTHER" id="PTHR45672">
    <property type="entry name" value="PROTEIN DISULFIDE-ISOMERASE C17H9.14C-RELATED"/>
    <property type="match status" value="1"/>
</dbReference>
<evidence type="ECO:0000256" key="3">
    <source>
        <dbReference type="SAM" id="Phobius"/>
    </source>
</evidence>
<evidence type="ECO:0000313" key="5">
    <source>
        <dbReference type="EMBL" id="EAX93201.1"/>
    </source>
</evidence>
<dbReference type="GO" id="GO:0006457">
    <property type="term" value="P:protein folding"/>
    <property type="evidence" value="ECO:0000318"/>
    <property type="project" value="GO_Central"/>
</dbReference>
<dbReference type="AlphaFoldDB" id="A2FPG6"/>
<dbReference type="InterPro" id="IPR036249">
    <property type="entry name" value="Thioredoxin-like_sf"/>
</dbReference>
<dbReference type="InterPro" id="IPR017937">
    <property type="entry name" value="Thioredoxin_CS"/>
</dbReference>
<dbReference type="PROSITE" id="PS51352">
    <property type="entry name" value="THIOREDOXIN_2"/>
    <property type="match status" value="1"/>
</dbReference>
<keyword evidence="6" id="KW-1185">Reference proteome</keyword>
<dbReference type="PROSITE" id="PS00194">
    <property type="entry name" value="THIOREDOXIN_1"/>
    <property type="match status" value="1"/>
</dbReference>
<dbReference type="KEGG" id="tva:4750919"/>
<dbReference type="InterPro" id="IPR051063">
    <property type="entry name" value="PDI"/>
</dbReference>
<accession>A2FPG6</accession>
<dbReference type="CDD" id="cd02961">
    <property type="entry name" value="PDI_a_family"/>
    <property type="match status" value="1"/>
</dbReference>
<protein>
    <submittedName>
        <fullName evidence="5">Thioredoxin family protein</fullName>
    </submittedName>
</protein>
<dbReference type="InterPro" id="IPR013766">
    <property type="entry name" value="Thioredoxin_domain"/>
</dbReference>
<gene>
    <name evidence="5" type="ORF">TVAG_199750</name>
</gene>
<keyword evidence="3" id="KW-1133">Transmembrane helix</keyword>
<dbReference type="RefSeq" id="XP_001306131.1">
    <property type="nucleotide sequence ID" value="XM_001306130.1"/>
</dbReference>
<reference evidence="5" key="1">
    <citation type="submission" date="2006-10" db="EMBL/GenBank/DDBJ databases">
        <authorList>
            <person name="Amadeo P."/>
            <person name="Zhao Q."/>
            <person name="Wortman J."/>
            <person name="Fraser-Liggett C."/>
            <person name="Carlton J."/>
        </authorList>
    </citation>
    <scope>NUCLEOTIDE SEQUENCE</scope>
    <source>
        <strain evidence="5">G3</strain>
    </source>
</reference>
<dbReference type="OrthoDB" id="71336at2759"/>
<dbReference type="Gene3D" id="3.40.30.10">
    <property type="entry name" value="Glutaredoxin"/>
    <property type="match status" value="1"/>
</dbReference>
<keyword evidence="3" id="KW-0472">Membrane</keyword>
<dbReference type="PANTHER" id="PTHR45672:SF3">
    <property type="entry name" value="THIOREDOXIN DOMAIN-CONTAINING PROTEIN 5"/>
    <property type="match status" value="1"/>
</dbReference>